<protein>
    <submittedName>
        <fullName evidence="2">Uncharacterized protein</fullName>
    </submittedName>
</protein>
<sequence>MKFNKKLLNIPIILMIIIAVLCLLNVPSRIHMLNGISGADKIGIISISYNKDDNKHEESEEVFITKKEDLYKIINTINDGKINTEVSPKRPIENYRFNFYKDSNIIVARYWKDEKYNISIEGVEGEIRVDDKLTKIINGLINDLE</sequence>
<keyword evidence="1" id="KW-0472">Membrane</keyword>
<reference evidence="2" key="1">
    <citation type="submission" date="2022-06" db="EMBL/GenBank/DDBJ databases">
        <title>Vallitalea longa sp. nov., an anaerobic bacterium isolated from marine sediment.</title>
        <authorList>
            <person name="Hirano S."/>
            <person name="Terahara T."/>
            <person name="Mori K."/>
            <person name="Hamada M."/>
            <person name="Matsumoto R."/>
            <person name="Kobayashi T."/>
        </authorList>
    </citation>
    <scope>NUCLEOTIDE SEQUENCE</scope>
    <source>
        <strain evidence="2">SH18-1</strain>
    </source>
</reference>
<evidence type="ECO:0000256" key="1">
    <source>
        <dbReference type="SAM" id="Phobius"/>
    </source>
</evidence>
<name>A0A9W5YD85_9FIRM</name>
<dbReference type="AlphaFoldDB" id="A0A9W5YD85"/>
<dbReference type="Proteomes" id="UP001144256">
    <property type="component" value="Unassembled WGS sequence"/>
</dbReference>
<proteinExistence type="predicted"/>
<evidence type="ECO:0000313" key="2">
    <source>
        <dbReference type="EMBL" id="GKX31945.1"/>
    </source>
</evidence>
<evidence type="ECO:0000313" key="3">
    <source>
        <dbReference type="Proteomes" id="UP001144256"/>
    </source>
</evidence>
<feature type="transmembrane region" description="Helical" evidence="1">
    <location>
        <begin position="7"/>
        <end position="26"/>
    </location>
</feature>
<dbReference type="RefSeq" id="WP_281819295.1">
    <property type="nucleotide sequence ID" value="NZ_BRLB01000023.1"/>
</dbReference>
<accession>A0A9W5YD85</accession>
<gene>
    <name evidence="2" type="ORF">SH1V18_44250</name>
</gene>
<keyword evidence="3" id="KW-1185">Reference proteome</keyword>
<keyword evidence="1" id="KW-0812">Transmembrane</keyword>
<dbReference type="EMBL" id="BRLB01000023">
    <property type="protein sequence ID" value="GKX31945.1"/>
    <property type="molecule type" value="Genomic_DNA"/>
</dbReference>
<comment type="caution">
    <text evidence="2">The sequence shown here is derived from an EMBL/GenBank/DDBJ whole genome shotgun (WGS) entry which is preliminary data.</text>
</comment>
<organism evidence="2 3">
    <name type="scientific">Vallitalea longa</name>
    <dbReference type="NCBI Taxonomy" id="2936439"/>
    <lineage>
        <taxon>Bacteria</taxon>
        <taxon>Bacillati</taxon>
        <taxon>Bacillota</taxon>
        <taxon>Clostridia</taxon>
        <taxon>Lachnospirales</taxon>
        <taxon>Vallitaleaceae</taxon>
        <taxon>Vallitalea</taxon>
    </lineage>
</organism>
<keyword evidence="1" id="KW-1133">Transmembrane helix</keyword>